<feature type="transmembrane region" description="Helical" evidence="1">
    <location>
        <begin position="74"/>
        <end position="91"/>
    </location>
</feature>
<protein>
    <recommendedName>
        <fullName evidence="4">RCK N-terminal domain-containing protein</fullName>
    </recommendedName>
</protein>
<evidence type="ECO:0000313" key="3">
    <source>
        <dbReference type="Proteomes" id="UP000746471"/>
    </source>
</evidence>
<dbReference type="EMBL" id="JAHBCL010000035">
    <property type="protein sequence ID" value="MBS7528280.1"/>
    <property type="molecule type" value="Genomic_DNA"/>
</dbReference>
<sequence length="719" mass="83300">MDKHNNQDMGLHKGISVTIYIFCLALMSGMVWFYQIPLMLRMGKDPLIFFVLVFAAAEYIILILAKRISIEKRILVSLWVVTFFINMIAILTLEVKIAFQDAIYSAMLLFLGEWHIDEQIEINHLLSVGRFLALFVASGSIVIVLLHQKLRYFLIRSFYKDVVIISDRPEGYITDLAKTLSRKAPFNKKVVIGYTDIIDFSKVNQDGEIPHVYINIYDDKRLIKSLEACNISNAKTVYLLCDLTEKNVQIAKMIYKNYYRTKSEKLAFQMKKDILEAQVQCENKDAGNLKKEIKAIIKKTWGAGNGESKLCYIQYKTDEERNFYSYDPAFNQINREFNTCFINPYDISIRQMIASSKIGSSLSKIIFCDDADVAKHEKITFEKFKSSLEDINILVAGSRQLLRRTFFEISRIAIYNTQLPYTVYYLDYNVCDMSDEAILNNINIGINPEHFKVVPIKPDKVVTELAHIKQFYISSTSEPEIRRIIEKACQTNIVQNTEEIFVTTKGNDSEYGILTNYINAIITQGSLGKECNPAVYISRVTDLIIQFDAFYKQFGPKAIDVFINYMTNTKINANHQFEVASLDKLPELFKDSSLMSVLHTEFIYDLMDSLADCVDFNCGTKECLENQFTEYLSITEHNRWFNERSLQGYVYAEIKNSLLNMNPSMKKWDDLDMEHRELHKRYVMPMLSEGFLTRTRQKYENHLIKCIKSVSYEHAGLKK</sequence>
<keyword evidence="1" id="KW-0472">Membrane</keyword>
<accession>A0ABS5PSY6</accession>
<keyword evidence="1" id="KW-1133">Transmembrane helix</keyword>
<comment type="caution">
    <text evidence="2">The sequence shown here is derived from an EMBL/GenBank/DDBJ whole genome shotgun (WGS) entry which is preliminary data.</text>
</comment>
<feature type="transmembrane region" description="Helical" evidence="1">
    <location>
        <begin position="46"/>
        <end position="65"/>
    </location>
</feature>
<evidence type="ECO:0008006" key="4">
    <source>
        <dbReference type="Google" id="ProtNLM"/>
    </source>
</evidence>
<keyword evidence="3" id="KW-1185">Reference proteome</keyword>
<dbReference type="Gene3D" id="6.20.350.10">
    <property type="match status" value="1"/>
</dbReference>
<name>A0ABS5PSY6_9FIRM</name>
<dbReference type="RefSeq" id="WP_213238141.1">
    <property type="nucleotide sequence ID" value="NZ_JAHBCL010000035.1"/>
</dbReference>
<keyword evidence="1" id="KW-0812">Transmembrane</keyword>
<evidence type="ECO:0000256" key="1">
    <source>
        <dbReference type="SAM" id="Phobius"/>
    </source>
</evidence>
<proteinExistence type="predicted"/>
<reference evidence="2 3" key="1">
    <citation type="submission" date="2021-05" db="EMBL/GenBank/DDBJ databases">
        <title>Fusibacter ferrireducens sp. nov., an anaerobic, sulfur- and Fe-reducing bacterium isolated from the mangrove sediment.</title>
        <authorList>
            <person name="Qiu D."/>
        </authorList>
    </citation>
    <scope>NUCLEOTIDE SEQUENCE [LARGE SCALE GENOMIC DNA]</scope>
    <source>
        <strain evidence="2 3">DSM 12116</strain>
    </source>
</reference>
<organism evidence="2 3">
    <name type="scientific">Fusibacter paucivorans</name>
    <dbReference type="NCBI Taxonomy" id="76009"/>
    <lineage>
        <taxon>Bacteria</taxon>
        <taxon>Bacillati</taxon>
        <taxon>Bacillota</taxon>
        <taxon>Clostridia</taxon>
        <taxon>Eubacteriales</taxon>
        <taxon>Eubacteriales Family XII. Incertae Sedis</taxon>
        <taxon>Fusibacter</taxon>
    </lineage>
</organism>
<feature type="transmembrane region" description="Helical" evidence="1">
    <location>
        <begin position="128"/>
        <end position="147"/>
    </location>
</feature>
<evidence type="ECO:0000313" key="2">
    <source>
        <dbReference type="EMBL" id="MBS7528280.1"/>
    </source>
</evidence>
<gene>
    <name evidence="2" type="ORF">KHM83_16445</name>
</gene>
<feature type="transmembrane region" description="Helical" evidence="1">
    <location>
        <begin position="12"/>
        <end position="34"/>
    </location>
</feature>
<dbReference type="Proteomes" id="UP000746471">
    <property type="component" value="Unassembled WGS sequence"/>
</dbReference>